<dbReference type="PANTHER" id="PTHR12131:SF1">
    <property type="entry name" value="ATP-DEPENDENT RNA HELICASE SUPV3L1, MITOCHONDRIAL-RELATED"/>
    <property type="match status" value="1"/>
</dbReference>
<evidence type="ECO:0000259" key="6">
    <source>
        <dbReference type="PROSITE" id="PS51194"/>
    </source>
</evidence>
<protein>
    <recommendedName>
        <fullName evidence="8">Helicase</fullName>
    </recommendedName>
</protein>
<feature type="domain" description="Helicase ATP-binding" evidence="5">
    <location>
        <begin position="40"/>
        <end position="209"/>
    </location>
</feature>
<dbReference type="GO" id="GO:0003676">
    <property type="term" value="F:nucleic acid binding"/>
    <property type="evidence" value="ECO:0007669"/>
    <property type="project" value="InterPro"/>
</dbReference>
<feature type="domain" description="Helicase C-terminal" evidence="6">
    <location>
        <begin position="291"/>
        <end position="493"/>
    </location>
</feature>
<keyword evidence="2" id="KW-0378">Hydrolase</keyword>
<evidence type="ECO:0000313" key="7">
    <source>
        <dbReference type="EMBL" id="QHU26524.1"/>
    </source>
</evidence>
<dbReference type="Pfam" id="PF08148">
    <property type="entry name" value="DSHCT"/>
    <property type="match status" value="1"/>
</dbReference>
<dbReference type="EMBL" id="MN740442">
    <property type="protein sequence ID" value="QHU26524.1"/>
    <property type="molecule type" value="Genomic_DNA"/>
</dbReference>
<dbReference type="InterPro" id="IPR001650">
    <property type="entry name" value="Helicase_C-like"/>
</dbReference>
<organism evidence="7">
    <name type="scientific">viral metagenome</name>
    <dbReference type="NCBI Taxonomy" id="1070528"/>
    <lineage>
        <taxon>unclassified sequences</taxon>
        <taxon>metagenomes</taxon>
        <taxon>organismal metagenomes</taxon>
    </lineage>
</organism>
<evidence type="ECO:0000259" key="5">
    <source>
        <dbReference type="PROSITE" id="PS51192"/>
    </source>
</evidence>
<dbReference type="AlphaFoldDB" id="A0A6C0LA47"/>
<dbReference type="GO" id="GO:0005524">
    <property type="term" value="F:ATP binding"/>
    <property type="evidence" value="ECO:0007669"/>
    <property type="project" value="UniProtKB-KW"/>
</dbReference>
<dbReference type="PROSITE" id="PS51192">
    <property type="entry name" value="HELICASE_ATP_BIND_1"/>
    <property type="match status" value="1"/>
</dbReference>
<evidence type="ECO:0000256" key="1">
    <source>
        <dbReference type="ARBA" id="ARBA00022741"/>
    </source>
</evidence>
<dbReference type="InterPro" id="IPR014001">
    <property type="entry name" value="Helicase_ATP-bd"/>
</dbReference>
<keyword evidence="1" id="KW-0547">Nucleotide-binding</keyword>
<dbReference type="SMART" id="SM00490">
    <property type="entry name" value="HELICc"/>
    <property type="match status" value="1"/>
</dbReference>
<proteinExistence type="predicted"/>
<dbReference type="PROSITE" id="PS51194">
    <property type="entry name" value="HELICASE_CTER"/>
    <property type="match status" value="1"/>
</dbReference>
<accession>A0A6C0LA47</accession>
<evidence type="ECO:0000256" key="4">
    <source>
        <dbReference type="ARBA" id="ARBA00022840"/>
    </source>
</evidence>
<keyword evidence="4" id="KW-0067">ATP-binding</keyword>
<keyword evidence="3" id="KW-0347">Helicase</keyword>
<dbReference type="InterPro" id="IPR011545">
    <property type="entry name" value="DEAD/DEAH_box_helicase_dom"/>
</dbReference>
<dbReference type="InterPro" id="IPR027417">
    <property type="entry name" value="P-loop_NTPase"/>
</dbReference>
<dbReference type="Pfam" id="PF00271">
    <property type="entry name" value="Helicase_C"/>
    <property type="match status" value="1"/>
</dbReference>
<evidence type="ECO:0000256" key="2">
    <source>
        <dbReference type="ARBA" id="ARBA00022801"/>
    </source>
</evidence>
<dbReference type="Pfam" id="PF00270">
    <property type="entry name" value="DEAD"/>
    <property type="match status" value="1"/>
</dbReference>
<dbReference type="CDD" id="cd18795">
    <property type="entry name" value="SF2_C_Ski2"/>
    <property type="match status" value="1"/>
</dbReference>
<dbReference type="InterPro" id="IPR050699">
    <property type="entry name" value="RNA-DNA_Helicase"/>
</dbReference>
<evidence type="ECO:0008006" key="8">
    <source>
        <dbReference type="Google" id="ProtNLM"/>
    </source>
</evidence>
<name>A0A6C0LA47_9ZZZZ</name>
<dbReference type="SMART" id="SM00487">
    <property type="entry name" value="DEXDc"/>
    <property type="match status" value="1"/>
</dbReference>
<dbReference type="GO" id="GO:0016787">
    <property type="term" value="F:hydrolase activity"/>
    <property type="evidence" value="ECO:0007669"/>
    <property type="project" value="UniProtKB-KW"/>
</dbReference>
<dbReference type="GO" id="GO:0004386">
    <property type="term" value="F:helicase activity"/>
    <property type="evidence" value="ECO:0007669"/>
    <property type="project" value="UniProtKB-KW"/>
</dbReference>
<dbReference type="Gene3D" id="1.10.3380.30">
    <property type="match status" value="1"/>
</dbReference>
<dbReference type="Gene3D" id="3.40.50.300">
    <property type="entry name" value="P-loop containing nucleotide triphosphate hydrolases"/>
    <property type="match status" value="2"/>
</dbReference>
<reference evidence="7" key="1">
    <citation type="journal article" date="2020" name="Nature">
        <title>Giant virus diversity and host interactions through global metagenomics.</title>
        <authorList>
            <person name="Schulz F."/>
            <person name="Roux S."/>
            <person name="Paez-Espino D."/>
            <person name="Jungbluth S."/>
            <person name="Walsh D.A."/>
            <person name="Denef V.J."/>
            <person name="McMahon K.D."/>
            <person name="Konstantinidis K.T."/>
            <person name="Eloe-Fadrosh E.A."/>
            <person name="Kyrpides N.C."/>
            <person name="Woyke T."/>
        </authorList>
    </citation>
    <scope>NUCLEOTIDE SEQUENCE</scope>
    <source>
        <strain evidence="7">GVMAG-M-3300027759-16</strain>
    </source>
</reference>
<dbReference type="PANTHER" id="PTHR12131">
    <property type="entry name" value="ATP-DEPENDENT RNA AND DNA HELICASE"/>
    <property type="match status" value="1"/>
</dbReference>
<dbReference type="SUPFAM" id="SSF52540">
    <property type="entry name" value="P-loop containing nucleoside triphosphate hydrolases"/>
    <property type="match status" value="1"/>
</dbReference>
<dbReference type="InterPro" id="IPR012961">
    <property type="entry name" value="Ski2/MTR4_C"/>
</dbReference>
<evidence type="ECO:0000256" key="3">
    <source>
        <dbReference type="ARBA" id="ARBA00022806"/>
    </source>
</evidence>
<sequence>MSTPQALLRIVADDEDVPPMPSSPALVTGYAPDRFQRFAIEAIELGENVLVTAKTGSGKTFVGEYQIAKSLQRGGRVFYTTPIKSLSNQKYHDLKLLFPNNTVGIMTGDIKFIPNADIIVMTTEILRNLLFKKGSQTEAVGASSLLSIDGVDSVIFDEVHYINDKDRGHVWEETLILLPPTIHLVLLSATLSKPQLFANWLANLKQVRLWLISTQWRAVPLEHCVIRDGAPLTIYTPKEVFHADVYRAWLAERKGQATALDKFRQKVKDERRVGTEGPIAGKIHTKSFDHVLHETLAWLNTHGSLPALVFVFSRAKCEALASKVPHTFLDSSDSAAVANIWDFHLSRYKSLLEKSPQMHTLRALALRGIAFHHSGLLPFLKEILEILFSKGYVKLLFATETFAVGINMPTKTVIFTSLQKYTDGSFRPLLSSEYIQMAGRAGRRGKDDKGLVLYIPDKEPLDVFEAQSMLTGKASSFQSRLSFDYDFILKGLNGMVSMDAMLKDSYWWTLEEEDKRVLRADIEEISTKQSRLNLSADELSVCSARKALLDRIGNSQNAKKKLAMREYDAWKDDHKESVWAPIFARYDEYSALESKKAQLCSTHTAYLSNTEARSAILPEVVQRVRVLEVFGYVDSEGSLTANGRLASECNEGHPFLLTEYMLYLHDKISLGQSLSLPEVLTTLAIFLGEPKDLEEKVRATVDGEAAAHLHFISETVKKGFMAERLQGICYTDFWELHEDWLEPMQAWLAGEESIASLAHKYGLFEGAVQKAILKLAALLEELQSLATLHTSVDLLKFLEEGRMLILRDTILAESLYLRI</sequence>